<dbReference type="GO" id="GO:0030599">
    <property type="term" value="F:pectinesterase activity"/>
    <property type="evidence" value="ECO:0007669"/>
    <property type="project" value="InterPro"/>
</dbReference>
<dbReference type="Gene3D" id="2.160.20.10">
    <property type="entry name" value="Single-stranded right-handed beta-helix, Pectin lyase-like"/>
    <property type="match status" value="1"/>
</dbReference>
<dbReference type="PANTHER" id="PTHR31707">
    <property type="entry name" value="PECTINESTERASE"/>
    <property type="match status" value="1"/>
</dbReference>
<comment type="caution">
    <text evidence="7">The sequence shown here is derived from an EMBL/GenBank/DDBJ whole genome shotgun (WGS) entry which is preliminary data.</text>
</comment>
<gene>
    <name evidence="7" type="ORF">HS088_TW07G01161</name>
</gene>
<comment type="pathway">
    <text evidence="2">Glycan metabolism; pectin degradation; 2-dehydro-3-deoxy-D-gluconate from pectin: step 1/5.</text>
</comment>
<reference evidence="7 8" key="1">
    <citation type="journal article" date="2020" name="Nat. Commun.">
        <title>Genome of Tripterygium wilfordii and identification of cytochrome P450 involved in triptolide biosynthesis.</title>
        <authorList>
            <person name="Tu L."/>
            <person name="Su P."/>
            <person name="Zhang Z."/>
            <person name="Gao L."/>
            <person name="Wang J."/>
            <person name="Hu T."/>
            <person name="Zhou J."/>
            <person name="Zhang Y."/>
            <person name="Zhao Y."/>
            <person name="Liu Y."/>
            <person name="Song Y."/>
            <person name="Tong Y."/>
            <person name="Lu Y."/>
            <person name="Yang J."/>
            <person name="Xu C."/>
            <person name="Jia M."/>
            <person name="Peters R.J."/>
            <person name="Huang L."/>
            <person name="Gao W."/>
        </authorList>
    </citation>
    <scope>NUCLEOTIDE SEQUENCE [LARGE SCALE GENOMIC DNA]</scope>
    <source>
        <strain evidence="8">cv. XIE 37</strain>
        <tissue evidence="7">Leaf</tissue>
    </source>
</reference>
<feature type="domain" description="Pectinesterase catalytic" evidence="6">
    <location>
        <begin position="44"/>
        <end position="124"/>
    </location>
</feature>
<organism evidence="7 8">
    <name type="scientific">Tripterygium wilfordii</name>
    <name type="common">Thunder God vine</name>
    <dbReference type="NCBI Taxonomy" id="458696"/>
    <lineage>
        <taxon>Eukaryota</taxon>
        <taxon>Viridiplantae</taxon>
        <taxon>Streptophyta</taxon>
        <taxon>Embryophyta</taxon>
        <taxon>Tracheophyta</taxon>
        <taxon>Spermatophyta</taxon>
        <taxon>Magnoliopsida</taxon>
        <taxon>eudicotyledons</taxon>
        <taxon>Gunneridae</taxon>
        <taxon>Pentapetalae</taxon>
        <taxon>rosids</taxon>
        <taxon>fabids</taxon>
        <taxon>Celastrales</taxon>
        <taxon>Celastraceae</taxon>
        <taxon>Tripterygium</taxon>
    </lineage>
</organism>
<protein>
    <submittedName>
        <fullName evidence="7">Pectinesterase</fullName>
    </submittedName>
</protein>
<dbReference type="UniPathway" id="UPA00545">
    <property type="reaction ID" value="UER00823"/>
</dbReference>
<evidence type="ECO:0000259" key="6">
    <source>
        <dbReference type="Pfam" id="PF01095"/>
    </source>
</evidence>
<evidence type="ECO:0000256" key="3">
    <source>
        <dbReference type="ARBA" id="ARBA00022512"/>
    </source>
</evidence>
<dbReference type="Pfam" id="PF01095">
    <property type="entry name" value="Pectinesterase"/>
    <property type="match status" value="1"/>
</dbReference>
<dbReference type="AlphaFoldDB" id="A0A7J7DH27"/>
<evidence type="ECO:0000313" key="8">
    <source>
        <dbReference type="Proteomes" id="UP000593562"/>
    </source>
</evidence>
<dbReference type="GO" id="GO:0045490">
    <property type="term" value="P:pectin catabolic process"/>
    <property type="evidence" value="ECO:0007669"/>
    <property type="project" value="UniProtKB-UniPathway"/>
</dbReference>
<evidence type="ECO:0000256" key="2">
    <source>
        <dbReference type="ARBA" id="ARBA00005184"/>
    </source>
</evidence>
<comment type="subcellular location">
    <subcellularLocation>
        <location evidence="1">Secreted</location>
        <location evidence="1">Cell wall</location>
    </subcellularLocation>
</comment>
<dbReference type="InParanoid" id="A0A7J7DH27"/>
<keyword evidence="3" id="KW-0964">Secreted</keyword>
<evidence type="ECO:0000256" key="4">
    <source>
        <dbReference type="ARBA" id="ARBA00022801"/>
    </source>
</evidence>
<dbReference type="GO" id="GO:0042545">
    <property type="term" value="P:cell wall modification"/>
    <property type="evidence" value="ECO:0007669"/>
    <property type="project" value="InterPro"/>
</dbReference>
<dbReference type="EMBL" id="JAAARO010000007">
    <property type="protein sequence ID" value="KAF5745569.1"/>
    <property type="molecule type" value="Genomic_DNA"/>
</dbReference>
<dbReference type="InterPro" id="IPR012334">
    <property type="entry name" value="Pectin_lyas_fold"/>
</dbReference>
<keyword evidence="3" id="KW-0134">Cell wall</keyword>
<keyword evidence="5" id="KW-0063">Aspartyl esterase</keyword>
<dbReference type="InterPro" id="IPR011050">
    <property type="entry name" value="Pectin_lyase_fold/virulence"/>
</dbReference>
<dbReference type="SUPFAM" id="SSF51126">
    <property type="entry name" value="Pectin lyase-like"/>
    <property type="match status" value="1"/>
</dbReference>
<keyword evidence="4" id="KW-0378">Hydrolase</keyword>
<dbReference type="Proteomes" id="UP000593562">
    <property type="component" value="Unassembled WGS sequence"/>
</dbReference>
<name>A0A7J7DH27_TRIWF</name>
<proteinExistence type="predicted"/>
<accession>A0A7J7DH27</accession>
<dbReference type="InterPro" id="IPR000070">
    <property type="entry name" value="Pectinesterase_cat"/>
</dbReference>
<evidence type="ECO:0000313" key="7">
    <source>
        <dbReference type="EMBL" id="KAF5745569.1"/>
    </source>
</evidence>
<evidence type="ECO:0000256" key="1">
    <source>
        <dbReference type="ARBA" id="ARBA00004191"/>
    </source>
</evidence>
<evidence type="ECO:0000256" key="5">
    <source>
        <dbReference type="ARBA" id="ARBA00023085"/>
    </source>
</evidence>
<sequence>MLDSRQLTINVWLLLFEEDKYPRWVSGAYRKLLAKVDNGAIKPNVVVAKDGSDQFKTIGATLATYPKNFKGRYVIYVKARIYYKYITIDKKTVNVFMYGDGSRKTIVTKDKSSKNFCTMQTATSCKYITLNYNFISQ</sequence>
<keyword evidence="8" id="KW-1185">Reference proteome</keyword>